<reference evidence="9" key="1">
    <citation type="journal article" date="2020" name="bioRxiv">
        <title>Comparative genomics of Chlamydomonas.</title>
        <authorList>
            <person name="Craig R.J."/>
            <person name="Hasan A.R."/>
            <person name="Ness R.W."/>
            <person name="Keightley P.D."/>
        </authorList>
    </citation>
    <scope>NUCLEOTIDE SEQUENCE</scope>
    <source>
        <strain evidence="9">CCAP 11/70</strain>
    </source>
</reference>
<keyword evidence="6" id="KW-0391">Immunity</keyword>
<feature type="region of interest" description="Disordered" evidence="7">
    <location>
        <begin position="282"/>
        <end position="308"/>
    </location>
</feature>
<protein>
    <recommendedName>
        <fullName evidence="8">RZ-type domain-containing protein</fullName>
    </recommendedName>
</protein>
<accession>A0A835Y6R4</accession>
<evidence type="ECO:0000256" key="7">
    <source>
        <dbReference type="SAM" id="MobiDB-lite"/>
    </source>
</evidence>
<evidence type="ECO:0000259" key="8">
    <source>
        <dbReference type="PROSITE" id="PS51981"/>
    </source>
</evidence>
<sequence>MLSSGSVRISYFPECDWNCEHQGPCCAPSPAPCDRLPCDERCSELLSCGHRCPGLCGEPCPYDHFCIHPDCATKTPAGVAEQVVDLVSLTPFSSLSDAAVDADPLVALPCGHAYTASTLDAWLDMETRFYHRAPPEGDRPGRWLGLRPLPTADQDEVKGCPDCREPIRGVRRYRRATHKAALDLIDRMMATAAAVRLEQGGERLQAIEGQLGGWRLEPTGIEQGCPTLSPSTKPLVTALQRAETEAGAYTQLAKLLRRGPKRQVYEEAFFCARNLVAAEEVRGGGDSAGPDAAAAEESRGHGRPRASAAQVPAAGLLLDRLGLPVPLTAEKGPSARSRLEAAEAALAALPPADARAVWEAQCAHLDAAALVNRIASTGLQATLPPYPDNGRTSTLLRSQATRFRSKLNARAERWSEPALSQAGAMALGSPGRLEPRMADRLTGAFLSLILARVAQLEASVPYMKSRAAVHDVRQRQGDLLDRGGMLLEARSAAWHAPAGGDEASKGTQNGGGVVDRAAGRMALQLSRVAFLQAGKPFQTQAGLGDNKAIRRQQEELLDEVQALAAEAEAALNPAGTQPAAAPGADEGPLSGIRRTAAQAAQWREQLKRSGELRDIVEAMARGEIHSGHRISYNTRILAGHLYRCANGHVYMVGECGSPEADATCPECGAPIGYGSRNARVQLTDAVLG</sequence>
<evidence type="ECO:0000256" key="5">
    <source>
        <dbReference type="ARBA" id="ARBA00022833"/>
    </source>
</evidence>
<organism evidence="9 10">
    <name type="scientific">Edaphochlamys debaryana</name>
    <dbReference type="NCBI Taxonomy" id="47281"/>
    <lineage>
        <taxon>Eukaryota</taxon>
        <taxon>Viridiplantae</taxon>
        <taxon>Chlorophyta</taxon>
        <taxon>core chlorophytes</taxon>
        <taxon>Chlorophyceae</taxon>
        <taxon>CS clade</taxon>
        <taxon>Chlamydomonadales</taxon>
        <taxon>Chlamydomonadales incertae sedis</taxon>
        <taxon>Edaphochlamys</taxon>
    </lineage>
</organism>
<feature type="domain" description="RZ-type" evidence="8">
    <location>
        <begin position="619"/>
        <end position="688"/>
    </location>
</feature>
<dbReference type="EMBL" id="JAEHOE010000020">
    <property type="protein sequence ID" value="KAG2496169.1"/>
    <property type="molecule type" value="Genomic_DNA"/>
</dbReference>
<evidence type="ECO:0000256" key="4">
    <source>
        <dbReference type="ARBA" id="ARBA00022771"/>
    </source>
</evidence>
<dbReference type="GO" id="GO:0005737">
    <property type="term" value="C:cytoplasm"/>
    <property type="evidence" value="ECO:0007669"/>
    <property type="project" value="UniProtKB-SubCell"/>
</dbReference>
<gene>
    <name evidence="9" type="ORF">HYH03_005770</name>
</gene>
<dbReference type="GO" id="GO:0008270">
    <property type="term" value="F:zinc ion binding"/>
    <property type="evidence" value="ECO:0007669"/>
    <property type="project" value="UniProtKB-KW"/>
</dbReference>
<keyword evidence="2" id="KW-0963">Cytoplasm</keyword>
<keyword evidence="5" id="KW-0862">Zinc</keyword>
<dbReference type="Proteomes" id="UP000612055">
    <property type="component" value="Unassembled WGS sequence"/>
</dbReference>
<dbReference type="PROSITE" id="PS51981">
    <property type="entry name" value="ZF_RZ"/>
    <property type="match status" value="1"/>
</dbReference>
<evidence type="ECO:0000313" key="9">
    <source>
        <dbReference type="EMBL" id="KAG2496169.1"/>
    </source>
</evidence>
<name>A0A835Y6R4_9CHLO</name>
<evidence type="ECO:0000256" key="3">
    <source>
        <dbReference type="ARBA" id="ARBA00022723"/>
    </source>
</evidence>
<keyword evidence="4" id="KW-0863">Zinc-finger</keyword>
<dbReference type="Pfam" id="PF20173">
    <property type="entry name" value="ZnF_RZ-type"/>
    <property type="match status" value="1"/>
</dbReference>
<dbReference type="GO" id="GO:0002376">
    <property type="term" value="P:immune system process"/>
    <property type="evidence" value="ECO:0007669"/>
    <property type="project" value="UniProtKB-KW"/>
</dbReference>
<dbReference type="OrthoDB" id="523336at2759"/>
<evidence type="ECO:0000256" key="1">
    <source>
        <dbReference type="ARBA" id="ARBA00004496"/>
    </source>
</evidence>
<dbReference type="AlphaFoldDB" id="A0A835Y6R4"/>
<keyword evidence="3" id="KW-0479">Metal-binding</keyword>
<comment type="subcellular location">
    <subcellularLocation>
        <location evidence="1">Cytoplasm</location>
    </subcellularLocation>
</comment>
<keyword evidence="10" id="KW-1185">Reference proteome</keyword>
<evidence type="ECO:0000256" key="2">
    <source>
        <dbReference type="ARBA" id="ARBA00022490"/>
    </source>
</evidence>
<dbReference type="InterPro" id="IPR046439">
    <property type="entry name" value="ZF_RZ_dom"/>
</dbReference>
<comment type="caution">
    <text evidence="9">The sequence shown here is derived from an EMBL/GenBank/DDBJ whole genome shotgun (WGS) entry which is preliminary data.</text>
</comment>
<evidence type="ECO:0000313" key="10">
    <source>
        <dbReference type="Proteomes" id="UP000612055"/>
    </source>
</evidence>
<proteinExistence type="predicted"/>
<evidence type="ECO:0000256" key="6">
    <source>
        <dbReference type="ARBA" id="ARBA00022859"/>
    </source>
</evidence>